<keyword evidence="2" id="KW-0396">Initiation factor</keyword>
<dbReference type="GO" id="GO:0032790">
    <property type="term" value="P:ribosome disassembly"/>
    <property type="evidence" value="ECO:0007669"/>
    <property type="project" value="TreeGrafter"/>
</dbReference>
<dbReference type="Proteomes" id="UP000799421">
    <property type="component" value="Unassembled WGS sequence"/>
</dbReference>
<protein>
    <recommendedName>
        <fullName evidence="7">Translation initiation factor 3 N-terminal domain-containing protein</fullName>
    </recommendedName>
</protein>
<evidence type="ECO:0000313" key="6">
    <source>
        <dbReference type="Proteomes" id="UP000799421"/>
    </source>
</evidence>
<organism evidence="5 6">
    <name type="scientific">Piedraia hortae CBS 480.64</name>
    <dbReference type="NCBI Taxonomy" id="1314780"/>
    <lineage>
        <taxon>Eukaryota</taxon>
        <taxon>Fungi</taxon>
        <taxon>Dikarya</taxon>
        <taxon>Ascomycota</taxon>
        <taxon>Pezizomycotina</taxon>
        <taxon>Dothideomycetes</taxon>
        <taxon>Dothideomycetidae</taxon>
        <taxon>Capnodiales</taxon>
        <taxon>Piedraiaceae</taxon>
        <taxon>Piedraia</taxon>
    </lineage>
</organism>
<name>A0A6A7BXQ7_9PEZI</name>
<keyword evidence="3" id="KW-0648">Protein biosynthesis</keyword>
<evidence type="ECO:0000256" key="1">
    <source>
        <dbReference type="ARBA" id="ARBA00005439"/>
    </source>
</evidence>
<dbReference type="GO" id="GO:0043022">
    <property type="term" value="F:ribosome binding"/>
    <property type="evidence" value="ECO:0007669"/>
    <property type="project" value="TreeGrafter"/>
</dbReference>
<reference evidence="5" key="1">
    <citation type="journal article" date="2020" name="Stud. Mycol.">
        <title>101 Dothideomycetes genomes: a test case for predicting lifestyles and emergence of pathogens.</title>
        <authorList>
            <person name="Haridas S."/>
            <person name="Albert R."/>
            <person name="Binder M."/>
            <person name="Bloem J."/>
            <person name="Labutti K."/>
            <person name="Salamov A."/>
            <person name="Andreopoulos B."/>
            <person name="Baker S."/>
            <person name="Barry K."/>
            <person name="Bills G."/>
            <person name="Bluhm B."/>
            <person name="Cannon C."/>
            <person name="Castanera R."/>
            <person name="Culley D."/>
            <person name="Daum C."/>
            <person name="Ezra D."/>
            <person name="Gonzalez J."/>
            <person name="Henrissat B."/>
            <person name="Kuo A."/>
            <person name="Liang C."/>
            <person name="Lipzen A."/>
            <person name="Lutzoni F."/>
            <person name="Magnuson J."/>
            <person name="Mondo S."/>
            <person name="Nolan M."/>
            <person name="Ohm R."/>
            <person name="Pangilinan J."/>
            <person name="Park H.-J."/>
            <person name="Ramirez L."/>
            <person name="Alfaro M."/>
            <person name="Sun H."/>
            <person name="Tritt A."/>
            <person name="Yoshinaga Y."/>
            <person name="Zwiers L.-H."/>
            <person name="Turgeon B."/>
            <person name="Goodwin S."/>
            <person name="Spatafora J."/>
            <person name="Crous P."/>
            <person name="Grigoriev I."/>
        </authorList>
    </citation>
    <scope>NUCLEOTIDE SEQUENCE</scope>
    <source>
        <strain evidence="5">CBS 480.64</strain>
    </source>
</reference>
<evidence type="ECO:0000313" key="5">
    <source>
        <dbReference type="EMBL" id="KAF2860001.1"/>
    </source>
</evidence>
<evidence type="ECO:0000256" key="3">
    <source>
        <dbReference type="ARBA" id="ARBA00022917"/>
    </source>
</evidence>
<comment type="similarity">
    <text evidence="1">Belongs to the IF-3 family.</text>
</comment>
<dbReference type="GO" id="GO:0003743">
    <property type="term" value="F:translation initiation factor activity"/>
    <property type="evidence" value="ECO:0007669"/>
    <property type="project" value="UniProtKB-KW"/>
</dbReference>
<dbReference type="Gene3D" id="3.30.110.10">
    <property type="entry name" value="Translation initiation factor 3 (IF-3), C-terminal domain"/>
    <property type="match status" value="1"/>
</dbReference>
<keyword evidence="6" id="KW-1185">Reference proteome</keyword>
<evidence type="ECO:0008006" key="7">
    <source>
        <dbReference type="Google" id="ProtNLM"/>
    </source>
</evidence>
<dbReference type="EMBL" id="MU005986">
    <property type="protein sequence ID" value="KAF2860001.1"/>
    <property type="molecule type" value="Genomic_DNA"/>
</dbReference>
<feature type="region of interest" description="Disordered" evidence="4">
    <location>
        <begin position="73"/>
        <end position="99"/>
    </location>
</feature>
<evidence type="ECO:0000256" key="2">
    <source>
        <dbReference type="ARBA" id="ARBA00022540"/>
    </source>
</evidence>
<dbReference type="PANTHER" id="PTHR10938">
    <property type="entry name" value="TRANSLATION INITIATION FACTOR IF-3"/>
    <property type="match status" value="1"/>
</dbReference>
<dbReference type="SUPFAM" id="SSF55200">
    <property type="entry name" value="Translation initiation factor IF3, C-terminal domain"/>
    <property type="match status" value="1"/>
</dbReference>
<dbReference type="AlphaFoldDB" id="A0A6A7BXQ7"/>
<dbReference type="InterPro" id="IPR001288">
    <property type="entry name" value="Translation_initiation_fac_3"/>
</dbReference>
<proteinExistence type="inferred from homology"/>
<sequence>MSILQVFLTLSRPKHPPINLTPLRSLSTKPSPITNESIPSRLIALINPSGKLTGVFHKSTILSQLTSEEILIQKGSGPVPVPKGEENRDGGGNEDGSGEKITLPICKIVKKKELYLRDKEKKKKKEGKERAKTIELNWAIDGNDLAHRLGKLKEFLEEGRRVEVLLAVKRKGGRRASTEECKRLLEKIRGTVGEVEGAGEMKPMEGKVGGFVTMTLQGQVGK</sequence>
<dbReference type="GO" id="GO:0070124">
    <property type="term" value="P:mitochondrial translational initiation"/>
    <property type="evidence" value="ECO:0007669"/>
    <property type="project" value="TreeGrafter"/>
</dbReference>
<accession>A0A6A7BXQ7</accession>
<dbReference type="OrthoDB" id="21573at2759"/>
<dbReference type="GO" id="GO:0005739">
    <property type="term" value="C:mitochondrion"/>
    <property type="evidence" value="ECO:0007669"/>
    <property type="project" value="TreeGrafter"/>
</dbReference>
<evidence type="ECO:0000256" key="4">
    <source>
        <dbReference type="SAM" id="MobiDB-lite"/>
    </source>
</evidence>
<dbReference type="PANTHER" id="PTHR10938:SF0">
    <property type="entry name" value="TRANSLATION INITIATION FACTOR IF-3, MITOCHONDRIAL"/>
    <property type="match status" value="1"/>
</dbReference>
<gene>
    <name evidence="5" type="ORF">K470DRAFT_277295</name>
</gene>
<dbReference type="InterPro" id="IPR036788">
    <property type="entry name" value="T_IF-3_C_sf"/>
</dbReference>